<dbReference type="STRING" id="1147741.A0A0R3RZS5"/>
<organism evidence="1 2">
    <name type="scientific">Elaeophora elaphi</name>
    <dbReference type="NCBI Taxonomy" id="1147741"/>
    <lineage>
        <taxon>Eukaryota</taxon>
        <taxon>Metazoa</taxon>
        <taxon>Ecdysozoa</taxon>
        <taxon>Nematoda</taxon>
        <taxon>Chromadorea</taxon>
        <taxon>Rhabditida</taxon>
        <taxon>Spirurina</taxon>
        <taxon>Spiruromorpha</taxon>
        <taxon>Filarioidea</taxon>
        <taxon>Onchocercidae</taxon>
        <taxon>Elaeophora</taxon>
    </lineage>
</organism>
<reference evidence="2" key="1">
    <citation type="submission" date="2017-02" db="UniProtKB">
        <authorList>
            <consortium name="WormBaseParasite"/>
        </authorList>
    </citation>
    <scope>IDENTIFICATION</scope>
</reference>
<evidence type="ECO:0000313" key="2">
    <source>
        <dbReference type="WBParaSite" id="EEL_0000784301-mRNA-1"/>
    </source>
</evidence>
<evidence type="ECO:0000313" key="1">
    <source>
        <dbReference type="Proteomes" id="UP000050640"/>
    </source>
</evidence>
<dbReference type="GO" id="GO:0046961">
    <property type="term" value="F:proton-transporting ATPase activity, rotational mechanism"/>
    <property type="evidence" value="ECO:0007669"/>
    <property type="project" value="InterPro"/>
</dbReference>
<sequence>MNEIEKNLNDLAIRKFQLGSEFLALNKEIEAILDSYRLNLSKTKSVIGLSTTSAAFIDNRDLEPVVRVEVSSNGMFSLVPNDASSEASRGCQFRPFGILEPLCAKAARHDIIKALPLICEIANTKYRLKELDEEYRKVKESLALAD</sequence>
<dbReference type="Proteomes" id="UP000050640">
    <property type="component" value="Unplaced"/>
</dbReference>
<keyword evidence="1" id="KW-1185">Reference proteome</keyword>
<proteinExistence type="predicted"/>
<dbReference type="WBParaSite" id="EEL_0000784301-mRNA-1">
    <property type="protein sequence ID" value="EEL_0000784301-mRNA-1"/>
    <property type="gene ID" value="EEL_0000784301"/>
</dbReference>
<name>A0A0R3RZS5_9BILA</name>
<protein>
    <submittedName>
        <fullName evidence="2">Uncharacterized protein</fullName>
    </submittedName>
</protein>
<dbReference type="AlphaFoldDB" id="A0A0R3RZS5"/>
<accession>A0A0R3RZS5</accession>